<dbReference type="EMBL" id="JAUSUV010000007">
    <property type="protein sequence ID" value="MDQ0417690.1"/>
    <property type="molecule type" value="Genomic_DNA"/>
</dbReference>
<keyword evidence="1" id="KW-1003">Cell membrane</keyword>
<evidence type="ECO:0000256" key="5">
    <source>
        <dbReference type="ARBA" id="ARBA00022679"/>
    </source>
</evidence>
<evidence type="ECO:0000256" key="13">
    <source>
        <dbReference type="ARBA" id="ARBA00023316"/>
    </source>
</evidence>
<keyword evidence="21" id="KW-1185">Reference proteome</keyword>
<keyword evidence="3" id="KW-0645">Protease</keyword>
<name>A0AAJ1TN02_9BACL</name>
<dbReference type="PANTHER" id="PTHR32282:SF32">
    <property type="entry name" value="PENICILLIN-BINDING PROTEIN 2A"/>
    <property type="match status" value="1"/>
</dbReference>
<evidence type="ECO:0000256" key="2">
    <source>
        <dbReference type="ARBA" id="ARBA00022645"/>
    </source>
</evidence>
<dbReference type="PANTHER" id="PTHR32282">
    <property type="entry name" value="BINDING PROTEIN TRANSPEPTIDASE, PUTATIVE-RELATED"/>
    <property type="match status" value="1"/>
</dbReference>
<feature type="transmembrane region" description="Helical" evidence="17">
    <location>
        <begin position="21"/>
        <end position="48"/>
    </location>
</feature>
<dbReference type="GO" id="GO:0009252">
    <property type="term" value="P:peptidoglycan biosynthetic process"/>
    <property type="evidence" value="ECO:0007669"/>
    <property type="project" value="UniProtKB-KW"/>
</dbReference>
<dbReference type="InterPro" id="IPR023346">
    <property type="entry name" value="Lysozyme-like_dom_sf"/>
</dbReference>
<dbReference type="Gene3D" id="1.10.3810.10">
    <property type="entry name" value="Biosynthetic peptidoglycan transglycosylase-like"/>
    <property type="match status" value="1"/>
</dbReference>
<feature type="region of interest" description="Disordered" evidence="16">
    <location>
        <begin position="720"/>
        <end position="788"/>
    </location>
</feature>
<reference evidence="20 21" key="1">
    <citation type="submission" date="2023-07" db="EMBL/GenBank/DDBJ databases">
        <title>Genomic Encyclopedia of Type Strains, Phase IV (KMG-IV): sequencing the most valuable type-strain genomes for metagenomic binning, comparative biology and taxonomic classification.</title>
        <authorList>
            <person name="Goeker M."/>
        </authorList>
    </citation>
    <scope>NUCLEOTIDE SEQUENCE [LARGE SCALE GENOMIC DNA]</scope>
    <source>
        <strain evidence="20 21">DSM 46876</strain>
    </source>
</reference>
<evidence type="ECO:0000256" key="16">
    <source>
        <dbReference type="SAM" id="MobiDB-lite"/>
    </source>
</evidence>
<feature type="domain" description="Glycosyl transferase family 51" evidence="19">
    <location>
        <begin position="91"/>
        <end position="262"/>
    </location>
</feature>
<evidence type="ECO:0000256" key="11">
    <source>
        <dbReference type="ARBA" id="ARBA00023136"/>
    </source>
</evidence>
<evidence type="ECO:0000256" key="1">
    <source>
        <dbReference type="ARBA" id="ARBA00022475"/>
    </source>
</evidence>
<evidence type="ECO:0000256" key="14">
    <source>
        <dbReference type="ARBA" id="ARBA00034000"/>
    </source>
</evidence>
<keyword evidence="12" id="KW-0511">Multifunctional enzyme</keyword>
<dbReference type="RefSeq" id="WP_307252844.1">
    <property type="nucleotide sequence ID" value="NZ_JAUSUV010000007.1"/>
</dbReference>
<dbReference type="GO" id="GO:0008955">
    <property type="term" value="F:peptidoglycan glycosyltransferase activity"/>
    <property type="evidence" value="ECO:0007669"/>
    <property type="project" value="UniProtKB-EC"/>
</dbReference>
<keyword evidence="10 17" id="KW-1133">Transmembrane helix</keyword>
<keyword evidence="6 17" id="KW-0812">Transmembrane</keyword>
<dbReference type="InterPro" id="IPR050396">
    <property type="entry name" value="Glycosyltr_51/Transpeptidase"/>
</dbReference>
<evidence type="ECO:0000256" key="6">
    <source>
        <dbReference type="ARBA" id="ARBA00022692"/>
    </source>
</evidence>
<dbReference type="InterPro" id="IPR001264">
    <property type="entry name" value="Glyco_trans_51"/>
</dbReference>
<keyword evidence="9" id="KW-0573">Peptidoglycan synthesis</keyword>
<evidence type="ECO:0000256" key="7">
    <source>
        <dbReference type="ARBA" id="ARBA00022801"/>
    </source>
</evidence>
<keyword evidence="8" id="KW-0133">Cell shape</keyword>
<comment type="catalytic activity">
    <reaction evidence="15">
        <text>[GlcNAc-(1-&gt;4)-Mur2Ac(oyl-L-Ala-gamma-D-Glu-L-Lys-D-Ala-D-Ala)](n)-di-trans,octa-cis-undecaprenyl diphosphate + beta-D-GlcNAc-(1-&gt;4)-Mur2Ac(oyl-L-Ala-gamma-D-Glu-L-Lys-D-Ala-D-Ala)-di-trans,octa-cis-undecaprenyl diphosphate = [GlcNAc-(1-&gt;4)-Mur2Ac(oyl-L-Ala-gamma-D-Glu-L-Lys-D-Ala-D-Ala)](n+1)-di-trans,octa-cis-undecaprenyl diphosphate + di-trans,octa-cis-undecaprenyl diphosphate + H(+)</text>
        <dbReference type="Rhea" id="RHEA:23708"/>
        <dbReference type="Rhea" id="RHEA-COMP:9602"/>
        <dbReference type="Rhea" id="RHEA-COMP:9603"/>
        <dbReference type="ChEBI" id="CHEBI:15378"/>
        <dbReference type="ChEBI" id="CHEBI:58405"/>
        <dbReference type="ChEBI" id="CHEBI:60033"/>
        <dbReference type="ChEBI" id="CHEBI:78435"/>
        <dbReference type="EC" id="2.4.99.28"/>
    </reaction>
</comment>
<dbReference type="GO" id="GO:0030288">
    <property type="term" value="C:outer membrane-bounded periplasmic space"/>
    <property type="evidence" value="ECO:0007669"/>
    <property type="project" value="TreeGrafter"/>
</dbReference>
<evidence type="ECO:0000259" key="18">
    <source>
        <dbReference type="Pfam" id="PF00905"/>
    </source>
</evidence>
<proteinExistence type="predicted"/>
<dbReference type="InterPro" id="IPR012338">
    <property type="entry name" value="Beta-lactam/transpept-like"/>
</dbReference>
<dbReference type="GO" id="GO:0009002">
    <property type="term" value="F:serine-type D-Ala-D-Ala carboxypeptidase activity"/>
    <property type="evidence" value="ECO:0007669"/>
    <property type="project" value="UniProtKB-EC"/>
</dbReference>
<dbReference type="Gene3D" id="3.40.710.10">
    <property type="entry name" value="DD-peptidase/beta-lactamase superfamily"/>
    <property type="match status" value="1"/>
</dbReference>
<dbReference type="SUPFAM" id="SSF53955">
    <property type="entry name" value="Lysozyme-like"/>
    <property type="match status" value="1"/>
</dbReference>
<dbReference type="Proteomes" id="UP001238450">
    <property type="component" value="Unassembled WGS sequence"/>
</dbReference>
<feature type="domain" description="Penicillin-binding protein transpeptidase" evidence="18">
    <location>
        <begin position="412"/>
        <end position="668"/>
    </location>
</feature>
<feature type="compositionally biased region" description="Basic and acidic residues" evidence="16">
    <location>
        <begin position="721"/>
        <end position="742"/>
    </location>
</feature>
<evidence type="ECO:0000313" key="20">
    <source>
        <dbReference type="EMBL" id="MDQ0417690.1"/>
    </source>
</evidence>
<keyword evidence="4" id="KW-0328">Glycosyltransferase</keyword>
<feature type="compositionally biased region" description="Pro residues" evidence="16">
    <location>
        <begin position="752"/>
        <end position="762"/>
    </location>
</feature>
<evidence type="ECO:0000259" key="19">
    <source>
        <dbReference type="Pfam" id="PF00912"/>
    </source>
</evidence>
<evidence type="ECO:0000256" key="15">
    <source>
        <dbReference type="ARBA" id="ARBA00049902"/>
    </source>
</evidence>
<dbReference type="InterPro" id="IPR036950">
    <property type="entry name" value="PBP_transglycosylase"/>
</dbReference>
<evidence type="ECO:0000256" key="8">
    <source>
        <dbReference type="ARBA" id="ARBA00022960"/>
    </source>
</evidence>
<keyword evidence="11 17" id="KW-0472">Membrane</keyword>
<evidence type="ECO:0000256" key="12">
    <source>
        <dbReference type="ARBA" id="ARBA00023268"/>
    </source>
</evidence>
<organism evidence="20 21">
    <name type="scientific">Croceifilum oryzae</name>
    <dbReference type="NCBI Taxonomy" id="1553429"/>
    <lineage>
        <taxon>Bacteria</taxon>
        <taxon>Bacillati</taxon>
        <taxon>Bacillota</taxon>
        <taxon>Bacilli</taxon>
        <taxon>Bacillales</taxon>
        <taxon>Thermoactinomycetaceae</taxon>
        <taxon>Croceifilum</taxon>
    </lineage>
</organism>
<dbReference type="GO" id="GO:0008360">
    <property type="term" value="P:regulation of cell shape"/>
    <property type="evidence" value="ECO:0007669"/>
    <property type="project" value="UniProtKB-KW"/>
</dbReference>
<protein>
    <submittedName>
        <fullName evidence="20">Penicillin-binding protein</fullName>
    </submittedName>
</protein>
<dbReference type="InterPro" id="IPR001460">
    <property type="entry name" value="PCN-bd_Tpept"/>
</dbReference>
<comment type="caution">
    <text evidence="20">The sequence shown here is derived from an EMBL/GenBank/DDBJ whole genome shotgun (WGS) entry which is preliminary data.</text>
</comment>
<evidence type="ECO:0000256" key="3">
    <source>
        <dbReference type="ARBA" id="ARBA00022670"/>
    </source>
</evidence>
<dbReference type="GO" id="GO:0071555">
    <property type="term" value="P:cell wall organization"/>
    <property type="evidence" value="ECO:0007669"/>
    <property type="project" value="UniProtKB-KW"/>
</dbReference>
<keyword evidence="2" id="KW-0121">Carboxypeptidase</keyword>
<dbReference type="Pfam" id="PF00905">
    <property type="entry name" value="Transpeptidase"/>
    <property type="match status" value="1"/>
</dbReference>
<evidence type="ECO:0000313" key="21">
    <source>
        <dbReference type="Proteomes" id="UP001238450"/>
    </source>
</evidence>
<dbReference type="AlphaFoldDB" id="A0AAJ1TN02"/>
<dbReference type="Pfam" id="PF00912">
    <property type="entry name" value="Transgly"/>
    <property type="match status" value="1"/>
</dbReference>
<evidence type="ECO:0000256" key="17">
    <source>
        <dbReference type="SAM" id="Phobius"/>
    </source>
</evidence>
<accession>A0AAJ1TN02</accession>
<keyword evidence="13" id="KW-0961">Cell wall biogenesis/degradation</keyword>
<evidence type="ECO:0000256" key="4">
    <source>
        <dbReference type="ARBA" id="ARBA00022676"/>
    </source>
</evidence>
<gene>
    <name evidence="20" type="ORF">J2Z48_001863</name>
</gene>
<keyword evidence="7" id="KW-0378">Hydrolase</keyword>
<dbReference type="GO" id="GO:0008658">
    <property type="term" value="F:penicillin binding"/>
    <property type="evidence" value="ECO:0007669"/>
    <property type="project" value="InterPro"/>
</dbReference>
<dbReference type="GO" id="GO:0006508">
    <property type="term" value="P:proteolysis"/>
    <property type="evidence" value="ECO:0007669"/>
    <property type="project" value="UniProtKB-KW"/>
</dbReference>
<evidence type="ECO:0000256" key="10">
    <source>
        <dbReference type="ARBA" id="ARBA00022989"/>
    </source>
</evidence>
<dbReference type="SUPFAM" id="SSF56601">
    <property type="entry name" value="beta-lactamase/transpeptidase-like"/>
    <property type="match status" value="1"/>
</dbReference>
<evidence type="ECO:0000256" key="9">
    <source>
        <dbReference type="ARBA" id="ARBA00022984"/>
    </source>
</evidence>
<sequence>MEKRVDKYKNSHSATQRILRKFLYIGMIVVTICLTGVMLGVGVAAGVVQSIVKDEKVRTKDDLDKDLKKLFETSYAYFQNKDKDGNSVLIGSLRAENQDRTLLSDIKEVSPNLTNAFISIEDRDFYKHQGIVPRSIVRAAYQSATHASSQTGGSTITQQLVKNLILNDRSKDLERKSKEIILALRLEQVYNKDEIIRNYMNVVHFGPGAHGQQMYGVKSAANGLFKKDVKDLNPAQAAYIAGMVQRPNALSPFYNDSATANKEDTKDASEGLQRGLKRMKLVLSKMKEYGYLNEKEYQDALAFNLEESLAKPEQFQNAYSKYPFIMFTIEDEAARTLMEKDGLNLADLNKQGKYRSTLEQYKKLASTKGYRFYTTLNEQLYTEINNDVLKGIPLRPRVYPKSGKKYEEELGACVIENQTGAVLAFVPSTHKFDKNQKDHCFDVQNQPGSAIKPVLDYGPALELGLLSPQAKIVDEVIKKGGGGGDYKNANEKFQGPVTVEHALKFSLNTPAIKTFRAVGQERAFNYIRQMGLNPHPNDTESAAIGGNTYGFTVEKMTASFATFANGGTHHPPYVISKIEDADGNVVFEHKNKPVEVFSPQTSYKITNMLRAVVKGGTASIIGRKINSKYDVAGKTGTSSDYDDLWFVGYTPKISIGVWAGYDYNMSMTNKDMAKNAWVNIFKAIERANPQLLAGKFSNPGNLGSEMGVASFDRARFSAWQETKRKEEEEKKKEEEEKEKGDGGENEITIPVITPPGKPPGPGKPKEPGNVNHQNIPFPFDSQRERKFP</sequence>
<comment type="catalytic activity">
    <reaction evidence="14">
        <text>Preferential cleavage: (Ac)2-L-Lys-D-Ala-|-D-Ala. Also transpeptidation of peptidyl-alanyl moieties that are N-acyl substituents of D-alanine.</text>
        <dbReference type="EC" id="3.4.16.4"/>
    </reaction>
</comment>
<keyword evidence="5" id="KW-0808">Transferase</keyword>